<protein>
    <submittedName>
        <fullName evidence="2">Uncharacterized protein</fullName>
    </submittedName>
</protein>
<keyword evidence="1" id="KW-1133">Transmembrane helix</keyword>
<dbReference type="AlphaFoldDB" id="A0A645IYV6"/>
<organism evidence="2">
    <name type="scientific">bioreactor metagenome</name>
    <dbReference type="NCBI Taxonomy" id="1076179"/>
    <lineage>
        <taxon>unclassified sequences</taxon>
        <taxon>metagenomes</taxon>
        <taxon>ecological metagenomes</taxon>
    </lineage>
</organism>
<keyword evidence="1" id="KW-0812">Transmembrane</keyword>
<gene>
    <name evidence="2" type="ORF">SDC9_204035</name>
</gene>
<accession>A0A645IYV6</accession>
<evidence type="ECO:0000313" key="2">
    <source>
        <dbReference type="EMBL" id="MPN56347.1"/>
    </source>
</evidence>
<sequence length="108" mass="12163">MFVEDPPFNEKSTFVTTKNIFILVFCPPVTQPVMAHALLNFPARKVSINQHVTRVCQCSARAVYHDQPFTNGINLLAELAEFVAIKKFIQVMTGKHAEYAIVGQVTRQ</sequence>
<feature type="transmembrane region" description="Helical" evidence="1">
    <location>
        <begin position="20"/>
        <end position="39"/>
    </location>
</feature>
<proteinExistence type="predicted"/>
<name>A0A645IYV6_9ZZZZ</name>
<comment type="caution">
    <text evidence="2">The sequence shown here is derived from an EMBL/GenBank/DDBJ whole genome shotgun (WGS) entry which is preliminary data.</text>
</comment>
<reference evidence="2" key="1">
    <citation type="submission" date="2019-08" db="EMBL/GenBank/DDBJ databases">
        <authorList>
            <person name="Kucharzyk K."/>
            <person name="Murdoch R.W."/>
            <person name="Higgins S."/>
            <person name="Loffler F."/>
        </authorList>
    </citation>
    <scope>NUCLEOTIDE SEQUENCE</scope>
</reference>
<evidence type="ECO:0000256" key="1">
    <source>
        <dbReference type="SAM" id="Phobius"/>
    </source>
</evidence>
<dbReference type="EMBL" id="VSSQ01126581">
    <property type="protein sequence ID" value="MPN56347.1"/>
    <property type="molecule type" value="Genomic_DNA"/>
</dbReference>
<keyword evidence="1" id="KW-0472">Membrane</keyword>